<dbReference type="EMBL" id="GHES01047707">
    <property type="protein sequence ID" value="MPA78266.1"/>
    <property type="molecule type" value="Transcribed_RNA"/>
</dbReference>
<evidence type="ECO:0000256" key="1">
    <source>
        <dbReference type="SAM" id="Coils"/>
    </source>
</evidence>
<gene>
    <name evidence="3" type="ORF">Din_047707</name>
</gene>
<reference evidence="3" key="1">
    <citation type="submission" date="2019-08" db="EMBL/GenBank/DDBJ databases">
        <title>Reference gene set and small RNA set construction with multiple tissues from Davidia involucrata Baill.</title>
        <authorList>
            <person name="Yang H."/>
            <person name="Zhou C."/>
            <person name="Li G."/>
            <person name="Wang J."/>
            <person name="Gao P."/>
            <person name="Wang M."/>
            <person name="Wang R."/>
            <person name="Zhao Y."/>
        </authorList>
    </citation>
    <scope>NUCLEOTIDE SEQUENCE</scope>
    <source>
        <tissue evidence="3">Mixed with DoveR01_LX</tissue>
    </source>
</reference>
<name>A0A5B7CDT0_DAVIN</name>
<keyword evidence="1" id="KW-0175">Coiled coil</keyword>
<feature type="region of interest" description="Disordered" evidence="2">
    <location>
        <begin position="1"/>
        <end position="31"/>
    </location>
</feature>
<proteinExistence type="predicted"/>
<dbReference type="AlphaFoldDB" id="A0A5B7CDT0"/>
<accession>A0A5B7CDT0</accession>
<evidence type="ECO:0000313" key="3">
    <source>
        <dbReference type="EMBL" id="MPA78266.1"/>
    </source>
</evidence>
<feature type="coiled-coil region" evidence="1">
    <location>
        <begin position="124"/>
        <end position="179"/>
    </location>
</feature>
<feature type="coiled-coil region" evidence="1">
    <location>
        <begin position="341"/>
        <end position="515"/>
    </location>
</feature>
<feature type="coiled-coil region" evidence="1">
    <location>
        <begin position="264"/>
        <end position="312"/>
    </location>
</feature>
<feature type="compositionally biased region" description="Polar residues" evidence="2">
    <location>
        <begin position="12"/>
        <end position="26"/>
    </location>
</feature>
<protein>
    <submittedName>
        <fullName evidence="3">Uncharacterized protein</fullName>
    </submittedName>
</protein>
<sequence length="644" mass="74333">MAKKKVTHQDKMPQSQEQTHQTATMDDSSEKLESLKSLNAILLKETVERRQLVDSLLQSKGSLESELTRSEMEKEALQAELTRLGDHTFQMELERDLVFVFVAVQVKQQAEVIEKERDGFGREKAEIGVRLQNLEREMRETLREKSEIEKVKNERESEIEFLKKKLSEVVVEIDNEREVSTRAGRERDAMRSELDVQMEETNRLGLKLIEAEKRERKIQEEFRKLEMEFIGVMEEKEERDRRIESMMRDKGSIERSLAESNRVIEHLKRGIEGIVREKEGIEEERNVEVKKKNELENIVDELNKMVLGLQKEEERLRFSVADLEKRCVEGAEKQKQMVMEIDGLVQEKKEFEKSFESLIEDKSLVMMDLDEVRKLLDDQKQKTDQIVQEKIEIEEVKARKESDIAALKKEVGGLWDATLALDEKCRGQIEKIKQLESEISHYKDSLDEAIKDLDGEKKKGMNLSVNLMELENNAEKTREEMGQMKTENCSLLGEKKELESRCAMLMEEKASLEKGLLEAQKGMDDKQAKVKLVDTNLKLALNMLRNTAALVSLSKDEKGVLDDKVLVDEQKVGGEEIKPYVAELETIKNAFKNRESLVEDMKGQLEFLQNSVAEAHKKRSFWTLVSSATTIFAAASVAYVARGR</sequence>
<evidence type="ECO:0000256" key="2">
    <source>
        <dbReference type="SAM" id="MobiDB-lite"/>
    </source>
</evidence>
<organism evidence="3">
    <name type="scientific">Davidia involucrata</name>
    <name type="common">Dove tree</name>
    <dbReference type="NCBI Taxonomy" id="16924"/>
    <lineage>
        <taxon>Eukaryota</taxon>
        <taxon>Viridiplantae</taxon>
        <taxon>Streptophyta</taxon>
        <taxon>Embryophyta</taxon>
        <taxon>Tracheophyta</taxon>
        <taxon>Spermatophyta</taxon>
        <taxon>Magnoliopsida</taxon>
        <taxon>eudicotyledons</taxon>
        <taxon>Gunneridae</taxon>
        <taxon>Pentapetalae</taxon>
        <taxon>asterids</taxon>
        <taxon>Cornales</taxon>
        <taxon>Nyssaceae</taxon>
        <taxon>Davidia</taxon>
    </lineage>
</organism>